<gene>
    <name evidence="1" type="ORF">GGE60_002745</name>
</gene>
<comment type="caution">
    <text evidence="1">The sequence shown here is derived from an EMBL/GenBank/DDBJ whole genome shotgun (WGS) entry which is preliminary data.</text>
</comment>
<accession>A0A7W6ZTT9</accession>
<reference evidence="1 2" key="1">
    <citation type="submission" date="2020-08" db="EMBL/GenBank/DDBJ databases">
        <title>Genomic Encyclopedia of Type Strains, Phase IV (KMG-V): Genome sequencing to study the core and pangenomes of soil and plant-associated prokaryotes.</title>
        <authorList>
            <person name="Whitman W."/>
        </authorList>
    </citation>
    <scope>NUCLEOTIDE SEQUENCE [LARGE SCALE GENOMIC DNA]</scope>
    <source>
        <strain evidence="1 2">SEMIA 492</strain>
    </source>
</reference>
<keyword evidence="2" id="KW-1185">Reference proteome</keyword>
<dbReference type="AlphaFoldDB" id="A0A7W6ZTT9"/>
<name>A0A7W6ZTT9_9HYPH</name>
<sequence>MPILDFHVEFDCAAEIEAAHDEPLSVRALKIFM</sequence>
<dbReference type="Proteomes" id="UP000543836">
    <property type="component" value="Unassembled WGS sequence"/>
</dbReference>
<protein>
    <submittedName>
        <fullName evidence="1">Uncharacterized protein</fullName>
    </submittedName>
</protein>
<organism evidence="1 2">
    <name type="scientific">Rhizobium leucaenae</name>
    <dbReference type="NCBI Taxonomy" id="29450"/>
    <lineage>
        <taxon>Bacteria</taxon>
        <taxon>Pseudomonadati</taxon>
        <taxon>Pseudomonadota</taxon>
        <taxon>Alphaproteobacteria</taxon>
        <taxon>Hyphomicrobiales</taxon>
        <taxon>Rhizobiaceae</taxon>
        <taxon>Rhizobium/Agrobacterium group</taxon>
        <taxon>Rhizobium</taxon>
    </lineage>
</organism>
<evidence type="ECO:0000313" key="2">
    <source>
        <dbReference type="Proteomes" id="UP000543836"/>
    </source>
</evidence>
<evidence type="ECO:0000313" key="1">
    <source>
        <dbReference type="EMBL" id="MBB4568629.1"/>
    </source>
</evidence>
<proteinExistence type="predicted"/>
<dbReference type="EMBL" id="JACIIG010000005">
    <property type="protein sequence ID" value="MBB4568629.1"/>
    <property type="molecule type" value="Genomic_DNA"/>
</dbReference>